<feature type="region of interest" description="Disordered" evidence="5">
    <location>
        <begin position="1"/>
        <end position="58"/>
    </location>
</feature>
<dbReference type="GO" id="GO:0004140">
    <property type="term" value="F:dephospho-CoA kinase activity"/>
    <property type="evidence" value="ECO:0007669"/>
    <property type="project" value="UniProtKB-EC"/>
</dbReference>
<feature type="binding site" evidence="3">
    <location>
        <begin position="62"/>
        <end position="67"/>
    </location>
    <ligand>
        <name>ATP</name>
        <dbReference type="ChEBI" id="CHEBI:30616"/>
    </ligand>
</feature>
<comment type="function">
    <text evidence="3">Catalyzes the phosphorylation of the 3'-hydroxyl group of dephosphocoenzyme A to form coenzyme A.</text>
</comment>
<evidence type="ECO:0000256" key="4">
    <source>
        <dbReference type="NCBIfam" id="TIGR00152"/>
    </source>
</evidence>
<dbReference type="InterPro" id="IPR001977">
    <property type="entry name" value="Depp_CoAkinase"/>
</dbReference>
<name>A0ABU5SWV1_9CYAN</name>
<keyword evidence="2 3" id="KW-0067">ATP-binding</keyword>
<dbReference type="RefSeq" id="WP_323357028.1">
    <property type="nucleotide sequence ID" value="NZ_JAYGHY010000033.1"/>
</dbReference>
<evidence type="ECO:0000256" key="2">
    <source>
        <dbReference type="ARBA" id="ARBA00022840"/>
    </source>
</evidence>
<dbReference type="SUPFAM" id="SSF52540">
    <property type="entry name" value="P-loop containing nucleoside triphosphate hydrolases"/>
    <property type="match status" value="1"/>
</dbReference>
<dbReference type="Gene3D" id="3.40.50.300">
    <property type="entry name" value="P-loop containing nucleotide triphosphate hydrolases"/>
    <property type="match status" value="1"/>
</dbReference>
<organism evidence="6 7">
    <name type="scientific">Cyanobium gracile UHCC 0281</name>
    <dbReference type="NCBI Taxonomy" id="3110309"/>
    <lineage>
        <taxon>Bacteria</taxon>
        <taxon>Bacillati</taxon>
        <taxon>Cyanobacteriota</taxon>
        <taxon>Cyanophyceae</taxon>
        <taxon>Synechococcales</taxon>
        <taxon>Prochlorococcaceae</taxon>
        <taxon>Cyanobium</taxon>
    </lineage>
</organism>
<dbReference type="EMBL" id="JAYGHY010000033">
    <property type="protein sequence ID" value="MEA5443005.1"/>
    <property type="molecule type" value="Genomic_DNA"/>
</dbReference>
<evidence type="ECO:0000256" key="1">
    <source>
        <dbReference type="ARBA" id="ARBA00022741"/>
    </source>
</evidence>
<keyword evidence="7" id="KW-1185">Reference proteome</keyword>
<accession>A0ABU5SWV1</accession>
<protein>
    <recommendedName>
        <fullName evidence="3 4">Dephospho-CoA kinase</fullName>
        <ecNumber evidence="3 4">2.7.1.24</ecNumber>
    </recommendedName>
    <alternativeName>
        <fullName evidence="3">Dephosphocoenzyme A kinase</fullName>
    </alternativeName>
</protein>
<dbReference type="NCBIfam" id="TIGR00152">
    <property type="entry name" value="dephospho-CoA kinase"/>
    <property type="match status" value="1"/>
</dbReference>
<dbReference type="InterPro" id="IPR027417">
    <property type="entry name" value="P-loop_NTPase"/>
</dbReference>
<dbReference type="CDD" id="cd02022">
    <property type="entry name" value="DPCK"/>
    <property type="match status" value="1"/>
</dbReference>
<gene>
    <name evidence="3 6" type="primary">coaE</name>
    <name evidence="6" type="ORF">VB739_10630</name>
</gene>
<comment type="subcellular location">
    <subcellularLocation>
        <location evidence="3">Cytoplasm</location>
    </subcellularLocation>
</comment>
<keyword evidence="3 6" id="KW-0808">Transferase</keyword>
<dbReference type="EC" id="2.7.1.24" evidence="3 4"/>
<sequence>MPGARDAHHGANSRWTHPEGAPDSKDPQSRRRSAGARPQSAASGSTPLSQPQRRIGLTGGIATGKSTVAALLEQRFGLPVLDADRFAREALAPGSPGAVAVLARYGEQVRARCEAAPPAADACPALDRAALGRIVFADAAERAWLEGLVHPLVRACFAAELERLQELPTVVLMIPLLFEAGLESLCSEVWLVDCDETEQLRRLMARDGLAAEEATARMHSQWPMARKRALAQVVIDNSQPSSDLPLQLTHLLRSRPLRAS</sequence>
<evidence type="ECO:0000256" key="5">
    <source>
        <dbReference type="SAM" id="MobiDB-lite"/>
    </source>
</evidence>
<dbReference type="PANTHER" id="PTHR10695:SF46">
    <property type="entry name" value="BIFUNCTIONAL COENZYME A SYNTHASE-RELATED"/>
    <property type="match status" value="1"/>
</dbReference>
<evidence type="ECO:0000256" key="3">
    <source>
        <dbReference type="HAMAP-Rule" id="MF_00376"/>
    </source>
</evidence>
<dbReference type="Proteomes" id="UP001302329">
    <property type="component" value="Unassembled WGS sequence"/>
</dbReference>
<dbReference type="PANTHER" id="PTHR10695">
    <property type="entry name" value="DEPHOSPHO-COA KINASE-RELATED"/>
    <property type="match status" value="1"/>
</dbReference>
<comment type="caution">
    <text evidence="6">The sequence shown here is derived from an EMBL/GenBank/DDBJ whole genome shotgun (WGS) entry which is preliminary data.</text>
</comment>
<reference evidence="6 7" key="1">
    <citation type="submission" date="2023-12" db="EMBL/GenBank/DDBJ databases">
        <title>Baltic Sea Cyanobacteria.</title>
        <authorList>
            <person name="Delbaje E."/>
            <person name="Fewer D.P."/>
            <person name="Shishido T.K."/>
        </authorList>
    </citation>
    <scope>NUCLEOTIDE SEQUENCE [LARGE SCALE GENOMIC DNA]</scope>
    <source>
        <strain evidence="6 7">UHCC 0281</strain>
    </source>
</reference>
<dbReference type="Pfam" id="PF01121">
    <property type="entry name" value="CoaE"/>
    <property type="match status" value="1"/>
</dbReference>
<proteinExistence type="inferred from homology"/>
<dbReference type="PROSITE" id="PS51219">
    <property type="entry name" value="DPCK"/>
    <property type="match status" value="1"/>
</dbReference>
<feature type="compositionally biased region" description="Basic and acidic residues" evidence="5">
    <location>
        <begin position="16"/>
        <end position="29"/>
    </location>
</feature>
<evidence type="ECO:0000313" key="6">
    <source>
        <dbReference type="EMBL" id="MEA5443005.1"/>
    </source>
</evidence>
<comment type="similarity">
    <text evidence="3">Belongs to the CoaE family.</text>
</comment>
<evidence type="ECO:0000313" key="7">
    <source>
        <dbReference type="Proteomes" id="UP001302329"/>
    </source>
</evidence>
<dbReference type="HAMAP" id="MF_00376">
    <property type="entry name" value="Dephospho_CoA_kinase"/>
    <property type="match status" value="1"/>
</dbReference>
<comment type="catalytic activity">
    <reaction evidence="3">
        <text>3'-dephospho-CoA + ATP = ADP + CoA + H(+)</text>
        <dbReference type="Rhea" id="RHEA:18245"/>
        <dbReference type="ChEBI" id="CHEBI:15378"/>
        <dbReference type="ChEBI" id="CHEBI:30616"/>
        <dbReference type="ChEBI" id="CHEBI:57287"/>
        <dbReference type="ChEBI" id="CHEBI:57328"/>
        <dbReference type="ChEBI" id="CHEBI:456216"/>
        <dbReference type="EC" id="2.7.1.24"/>
    </reaction>
</comment>
<keyword evidence="3 6" id="KW-0418">Kinase</keyword>
<keyword evidence="1 3" id="KW-0547">Nucleotide-binding</keyword>
<feature type="compositionally biased region" description="Polar residues" evidence="5">
    <location>
        <begin position="40"/>
        <end position="52"/>
    </location>
</feature>
<keyword evidence="3" id="KW-0173">Coenzyme A biosynthesis</keyword>
<comment type="pathway">
    <text evidence="3">Cofactor biosynthesis; coenzyme A biosynthesis; CoA from (R)-pantothenate: step 5/5.</text>
</comment>
<keyword evidence="3" id="KW-0963">Cytoplasm</keyword>